<evidence type="ECO:0000313" key="2">
    <source>
        <dbReference type="Proteomes" id="UP001362999"/>
    </source>
</evidence>
<dbReference type="Proteomes" id="UP001362999">
    <property type="component" value="Unassembled WGS sequence"/>
</dbReference>
<name>A0AAV9ZSI6_9AGAR</name>
<organism evidence="1 2">
    <name type="scientific">Favolaschia claudopus</name>
    <dbReference type="NCBI Taxonomy" id="2862362"/>
    <lineage>
        <taxon>Eukaryota</taxon>
        <taxon>Fungi</taxon>
        <taxon>Dikarya</taxon>
        <taxon>Basidiomycota</taxon>
        <taxon>Agaricomycotina</taxon>
        <taxon>Agaricomycetes</taxon>
        <taxon>Agaricomycetidae</taxon>
        <taxon>Agaricales</taxon>
        <taxon>Marasmiineae</taxon>
        <taxon>Mycenaceae</taxon>
        <taxon>Favolaschia</taxon>
    </lineage>
</organism>
<reference evidence="1 2" key="1">
    <citation type="journal article" date="2024" name="J Genomics">
        <title>Draft genome sequencing and assembly of Favolaschia claudopus CIRM-BRFM 2984 isolated from oak limbs.</title>
        <authorList>
            <person name="Navarro D."/>
            <person name="Drula E."/>
            <person name="Chaduli D."/>
            <person name="Cazenave R."/>
            <person name="Ahrendt S."/>
            <person name="Wang J."/>
            <person name="Lipzen A."/>
            <person name="Daum C."/>
            <person name="Barry K."/>
            <person name="Grigoriev I.V."/>
            <person name="Favel A."/>
            <person name="Rosso M.N."/>
            <person name="Martin F."/>
        </authorList>
    </citation>
    <scope>NUCLEOTIDE SEQUENCE [LARGE SCALE GENOMIC DNA]</scope>
    <source>
        <strain evidence="1 2">CIRM-BRFM 2984</strain>
    </source>
</reference>
<comment type="caution">
    <text evidence="1">The sequence shown here is derived from an EMBL/GenBank/DDBJ whole genome shotgun (WGS) entry which is preliminary data.</text>
</comment>
<protein>
    <submittedName>
        <fullName evidence="1">Uncharacterized protein</fullName>
    </submittedName>
</protein>
<feature type="non-terminal residue" evidence="1">
    <location>
        <position position="1"/>
    </location>
</feature>
<proteinExistence type="predicted"/>
<dbReference type="AlphaFoldDB" id="A0AAV9ZSI6"/>
<keyword evidence="2" id="KW-1185">Reference proteome</keyword>
<evidence type="ECO:0000313" key="1">
    <source>
        <dbReference type="EMBL" id="KAK6991497.1"/>
    </source>
</evidence>
<dbReference type="EMBL" id="JAWWNJ010000117">
    <property type="protein sequence ID" value="KAK6991497.1"/>
    <property type="molecule type" value="Genomic_DNA"/>
</dbReference>
<gene>
    <name evidence="1" type="ORF">R3P38DRAFT_2405770</name>
</gene>
<accession>A0AAV9ZSI6</accession>
<sequence length="228" mass="25755">RNQIHPKWYIRCVLLLVAVLHTRYHVSFRACALILVCMETIFMGLPGNLLGPRQMPLTLGTTFSHMGLQDDKFTLHIVCPECHQLFPRTIDSATRCPECTVDLFAPAKQQLFQAVVATVTGNRQPPSRKPHLVAPIQLLSDGLRDLFQRPGMLSAMNLWKVRHQVEGESRSIQDGEVWNTIKDHNGHKFFFAPGCENEIRLGVSFSLDWFGRKTSNFGPSHSSGVMSF</sequence>
<feature type="non-terminal residue" evidence="1">
    <location>
        <position position="228"/>
    </location>
</feature>